<evidence type="ECO:0000259" key="2">
    <source>
        <dbReference type="PROSITE" id="PS51495"/>
    </source>
</evidence>
<dbReference type="PROSITE" id="PS51495">
    <property type="entry name" value="GLUE"/>
    <property type="match status" value="1"/>
</dbReference>
<dbReference type="SUPFAM" id="SSF50729">
    <property type="entry name" value="PH domain-like"/>
    <property type="match status" value="1"/>
</dbReference>
<name>A0A8X7VNT2_BRACI</name>
<keyword evidence="4" id="KW-1185">Reference proteome</keyword>
<keyword evidence="1" id="KW-0653">Protein transport</keyword>
<dbReference type="Pfam" id="PF11605">
    <property type="entry name" value="Vps36_ESCRT-II"/>
    <property type="match status" value="1"/>
</dbReference>
<dbReference type="Proteomes" id="UP000886595">
    <property type="component" value="Unassembled WGS sequence"/>
</dbReference>
<keyword evidence="1" id="KW-0967">Endosome</keyword>
<organism evidence="3 4">
    <name type="scientific">Brassica carinata</name>
    <name type="common">Ethiopian mustard</name>
    <name type="synonym">Abyssinian cabbage</name>
    <dbReference type="NCBI Taxonomy" id="52824"/>
    <lineage>
        <taxon>Eukaryota</taxon>
        <taxon>Viridiplantae</taxon>
        <taxon>Streptophyta</taxon>
        <taxon>Embryophyta</taxon>
        <taxon>Tracheophyta</taxon>
        <taxon>Spermatophyta</taxon>
        <taxon>Magnoliopsida</taxon>
        <taxon>eudicotyledons</taxon>
        <taxon>Gunneridae</taxon>
        <taxon>Pentapetalae</taxon>
        <taxon>rosids</taxon>
        <taxon>malvids</taxon>
        <taxon>Brassicales</taxon>
        <taxon>Brassicaceae</taxon>
        <taxon>Brassiceae</taxon>
        <taxon>Brassica</taxon>
    </lineage>
</organism>
<dbReference type="OrthoDB" id="10499460at2759"/>
<gene>
    <name evidence="3" type="ORF">Bca52824_017833</name>
</gene>
<evidence type="ECO:0000256" key="1">
    <source>
        <dbReference type="RuleBase" id="RU367095"/>
    </source>
</evidence>
<reference evidence="3 4" key="1">
    <citation type="submission" date="2020-02" db="EMBL/GenBank/DDBJ databases">
        <authorList>
            <person name="Ma Q."/>
            <person name="Huang Y."/>
            <person name="Song X."/>
            <person name="Pei D."/>
        </authorList>
    </citation>
    <scope>NUCLEOTIDE SEQUENCE [LARGE SCALE GENOMIC DNA]</scope>
    <source>
        <strain evidence="3">Sxm20200214</strain>
        <tissue evidence="3">Leaf</tissue>
    </source>
</reference>
<comment type="subcellular location">
    <subcellularLocation>
        <location evidence="1">Cytoplasm</location>
    </subcellularLocation>
    <subcellularLocation>
        <location evidence="1">Endosome</location>
    </subcellularLocation>
</comment>
<dbReference type="EMBL" id="JAAMPC010000004">
    <property type="protein sequence ID" value="KAG2314711.1"/>
    <property type="molecule type" value="Genomic_DNA"/>
</dbReference>
<comment type="caution">
    <text evidence="3">The sequence shown here is derived from an EMBL/GenBank/DDBJ whole genome shotgun (WGS) entry which is preliminary data.</text>
</comment>
<dbReference type="GO" id="GO:0032266">
    <property type="term" value="F:phosphatidylinositol-3-phosphate binding"/>
    <property type="evidence" value="ECO:0007669"/>
    <property type="project" value="UniProtKB-UniRule"/>
</dbReference>
<dbReference type="GO" id="GO:0031902">
    <property type="term" value="C:late endosome membrane"/>
    <property type="evidence" value="ECO:0007669"/>
    <property type="project" value="UniProtKB-UniRule"/>
</dbReference>
<accession>A0A8X7VNT2</accession>
<dbReference type="GO" id="GO:0043328">
    <property type="term" value="P:protein transport to vacuole involved in ubiquitin-dependent protein catabolic process via the multivesicular body sorting pathway"/>
    <property type="evidence" value="ECO:0007669"/>
    <property type="project" value="UniProtKB-UniRule"/>
</dbReference>
<dbReference type="GO" id="GO:0000814">
    <property type="term" value="C:ESCRT II complex"/>
    <property type="evidence" value="ECO:0007669"/>
    <property type="project" value="UniProtKB-UniRule"/>
</dbReference>
<sequence length="108" mass="11994">MASESSRIGLFTNAEVTTSGRPVLRRNEVECFLLSSVDLDSEDDPPRFTSLRTGNLILTAHRLIWIPSHQSNASLPPSSLTLASMTHIFSHKKSIKSMFHSPRIRSSS</sequence>
<proteinExistence type="inferred from homology"/>
<evidence type="ECO:0000313" key="3">
    <source>
        <dbReference type="EMBL" id="KAG2314711.1"/>
    </source>
</evidence>
<feature type="domain" description="GLUE N-terminal" evidence="2">
    <location>
        <begin position="14"/>
        <end position="108"/>
    </location>
</feature>
<keyword evidence="1" id="KW-0963">Cytoplasm</keyword>
<keyword evidence="1" id="KW-0813">Transport</keyword>
<comment type="subunit">
    <text evidence="1">Component of the endosomal sorting complex required for transport II (ESCRT-II).</text>
</comment>
<dbReference type="InterPro" id="IPR011993">
    <property type="entry name" value="PH-like_dom_sf"/>
</dbReference>
<comment type="function">
    <text evidence="1">Component of the ESCRT-II complex (endosomal sorting complex required for transport II), which is required for multivesicular body (MVB) formation and sorting of endosomal cargo proteins into MVBs.</text>
</comment>
<dbReference type="AlphaFoldDB" id="A0A8X7VNT2"/>
<dbReference type="PANTHER" id="PTHR13128:SF12">
    <property type="entry name" value="VACUOLAR PROTEIN-SORTING-ASSOCIATED PROTEIN 36"/>
    <property type="match status" value="1"/>
</dbReference>
<evidence type="ECO:0000313" key="4">
    <source>
        <dbReference type="Proteomes" id="UP000886595"/>
    </source>
</evidence>
<dbReference type="GO" id="GO:0043130">
    <property type="term" value="F:ubiquitin binding"/>
    <property type="evidence" value="ECO:0007669"/>
    <property type="project" value="UniProtKB-UniRule"/>
</dbReference>
<dbReference type="InterPro" id="IPR021648">
    <property type="entry name" value="GLUE_dom"/>
</dbReference>
<comment type="similarity">
    <text evidence="1">Belongs to the VPS36 family.</text>
</comment>
<dbReference type="InterPro" id="IPR037855">
    <property type="entry name" value="Vps36"/>
</dbReference>
<protein>
    <recommendedName>
        <fullName evidence="1">Vacuolar protein-sorting-associated protein 36</fullName>
    </recommendedName>
    <alternativeName>
        <fullName evidence="1">ESCRT-II complex subunit VPS36</fullName>
    </alternativeName>
</protein>
<dbReference type="Gene3D" id="2.30.29.30">
    <property type="entry name" value="Pleckstrin-homology domain (PH domain)/Phosphotyrosine-binding domain (PTB)"/>
    <property type="match status" value="1"/>
</dbReference>
<dbReference type="PANTHER" id="PTHR13128">
    <property type="entry name" value="VACUOLAR PROTEIN-SORTING-ASSOCIATED PROTEIN 36"/>
    <property type="match status" value="1"/>
</dbReference>